<dbReference type="PROSITE" id="PS51084">
    <property type="entry name" value="HIT_2"/>
    <property type="match status" value="1"/>
</dbReference>
<dbReference type="InterPro" id="IPR036265">
    <property type="entry name" value="HIT-like_sf"/>
</dbReference>
<feature type="domain" description="HIT" evidence="10">
    <location>
        <begin position="1"/>
        <end position="101"/>
    </location>
</feature>
<proteinExistence type="inferred from homology"/>
<dbReference type="PRINTS" id="PR00332">
    <property type="entry name" value="HISTRIAD"/>
</dbReference>
<dbReference type="Gene3D" id="3.30.428.10">
    <property type="entry name" value="HIT-like"/>
    <property type="match status" value="1"/>
</dbReference>
<dbReference type="InterPro" id="IPR001310">
    <property type="entry name" value="Histidine_triad_HIT"/>
</dbReference>
<evidence type="ECO:0000256" key="2">
    <source>
        <dbReference type="ARBA" id="ARBA00022801"/>
    </source>
</evidence>
<evidence type="ECO:0000256" key="8">
    <source>
        <dbReference type="PIRSR" id="PIRSR601310-3"/>
    </source>
</evidence>
<feature type="short sequence motif" description="Histidine triad motif" evidence="8 9">
    <location>
        <begin position="86"/>
        <end position="90"/>
    </location>
</feature>
<keyword evidence="1" id="KW-0547">Nucleotide-binding</keyword>
<sequence length="137" mass="15818">MVTPQEKYFFQDDEIIVFKDIKPASKHHYLSVPKQHISNVTYLTSDHKELLDKLIQCGKKVLADNGGDTNNIRLGFHKPPFNSIDHLHLHIISPASEMSFLSGLIFRPNTWWFQALVIYWTLEMGSSERTSSIELFS</sequence>
<comment type="catalytic activity">
    <reaction evidence="3">
        <text>adenosine 5'-phosphoramidate + H2O = NH4(+) + AMP</text>
        <dbReference type="Rhea" id="RHEA:67916"/>
        <dbReference type="ChEBI" id="CHEBI:15377"/>
        <dbReference type="ChEBI" id="CHEBI:28938"/>
        <dbReference type="ChEBI" id="CHEBI:57890"/>
        <dbReference type="ChEBI" id="CHEBI:456215"/>
    </reaction>
</comment>
<feature type="active site" description="Tele-AMP-histidine intermediate" evidence="7">
    <location>
        <position position="88"/>
    </location>
</feature>
<gene>
    <name evidence="11" type="ORF">NQ318_017348</name>
</gene>
<keyword evidence="12" id="KW-1185">Reference proteome</keyword>
<evidence type="ECO:0000256" key="1">
    <source>
        <dbReference type="ARBA" id="ARBA00022741"/>
    </source>
</evidence>
<reference evidence="11" key="1">
    <citation type="journal article" date="2023" name="Insect Mol. Biol.">
        <title>Genome sequencing provides insights into the evolution of gene families encoding plant cell wall-degrading enzymes in longhorned beetles.</title>
        <authorList>
            <person name="Shin N.R."/>
            <person name="Okamura Y."/>
            <person name="Kirsch R."/>
            <person name="Pauchet Y."/>
        </authorList>
    </citation>
    <scope>NUCLEOTIDE SEQUENCE</scope>
    <source>
        <strain evidence="11">AMC_N1</strain>
    </source>
</reference>
<evidence type="ECO:0000259" key="10">
    <source>
        <dbReference type="PROSITE" id="PS51084"/>
    </source>
</evidence>
<name>A0AAV8XC73_9CUCU</name>
<dbReference type="EMBL" id="JAPWTK010000860">
    <property type="protein sequence ID" value="KAJ8935610.1"/>
    <property type="molecule type" value="Genomic_DNA"/>
</dbReference>
<comment type="caution">
    <text evidence="11">The sequence shown here is derived from an EMBL/GenBank/DDBJ whole genome shotgun (WGS) entry which is preliminary data.</text>
</comment>
<protein>
    <recommendedName>
        <fullName evidence="5">Adenosine 5'-monophosphoramidase HINT3</fullName>
    </recommendedName>
    <alternativeName>
        <fullName evidence="6">Histidine triad nucleotide-binding protein 3</fullName>
    </alternativeName>
</protein>
<evidence type="ECO:0000313" key="11">
    <source>
        <dbReference type="EMBL" id="KAJ8935610.1"/>
    </source>
</evidence>
<dbReference type="Pfam" id="PF11969">
    <property type="entry name" value="DcpS_C"/>
    <property type="match status" value="1"/>
</dbReference>
<dbReference type="SUPFAM" id="SSF54197">
    <property type="entry name" value="HIT-like"/>
    <property type="match status" value="1"/>
</dbReference>
<dbReference type="AlphaFoldDB" id="A0AAV8XC73"/>
<dbReference type="GO" id="GO:0000166">
    <property type="term" value="F:nucleotide binding"/>
    <property type="evidence" value="ECO:0007669"/>
    <property type="project" value="UniProtKB-KW"/>
</dbReference>
<evidence type="ECO:0000256" key="9">
    <source>
        <dbReference type="PROSITE-ProRule" id="PRU00464"/>
    </source>
</evidence>
<dbReference type="GO" id="GO:0016787">
    <property type="term" value="F:hydrolase activity"/>
    <property type="evidence" value="ECO:0007669"/>
    <property type="project" value="UniProtKB-KW"/>
</dbReference>
<evidence type="ECO:0000256" key="7">
    <source>
        <dbReference type="PIRSR" id="PIRSR601310-1"/>
    </source>
</evidence>
<keyword evidence="2" id="KW-0378">Hydrolase</keyword>
<evidence type="ECO:0000256" key="4">
    <source>
        <dbReference type="ARBA" id="ARBA00025764"/>
    </source>
</evidence>
<evidence type="ECO:0000256" key="3">
    <source>
        <dbReference type="ARBA" id="ARBA00024472"/>
    </source>
</evidence>
<evidence type="ECO:0000256" key="5">
    <source>
        <dbReference type="ARBA" id="ARBA00039802"/>
    </source>
</evidence>
<comment type="similarity">
    <text evidence="4">Belongs to the HINT family.</text>
</comment>
<dbReference type="PANTHER" id="PTHR12486:SF5">
    <property type="entry name" value="ADENOSINE 5'-MONOPHOSPHORAMIDASE HINT3"/>
    <property type="match status" value="1"/>
</dbReference>
<dbReference type="InterPro" id="IPR011146">
    <property type="entry name" value="HIT-like"/>
</dbReference>
<dbReference type="Proteomes" id="UP001162162">
    <property type="component" value="Unassembled WGS sequence"/>
</dbReference>
<accession>A0AAV8XC73</accession>
<dbReference type="PANTHER" id="PTHR12486">
    <property type="entry name" value="APRATAXIN-RELATED"/>
    <property type="match status" value="1"/>
</dbReference>
<evidence type="ECO:0000313" key="12">
    <source>
        <dbReference type="Proteomes" id="UP001162162"/>
    </source>
</evidence>
<evidence type="ECO:0000256" key="6">
    <source>
        <dbReference type="ARBA" id="ARBA00042361"/>
    </source>
</evidence>
<organism evidence="11 12">
    <name type="scientific">Aromia moschata</name>
    <dbReference type="NCBI Taxonomy" id="1265417"/>
    <lineage>
        <taxon>Eukaryota</taxon>
        <taxon>Metazoa</taxon>
        <taxon>Ecdysozoa</taxon>
        <taxon>Arthropoda</taxon>
        <taxon>Hexapoda</taxon>
        <taxon>Insecta</taxon>
        <taxon>Pterygota</taxon>
        <taxon>Neoptera</taxon>
        <taxon>Endopterygota</taxon>
        <taxon>Coleoptera</taxon>
        <taxon>Polyphaga</taxon>
        <taxon>Cucujiformia</taxon>
        <taxon>Chrysomeloidea</taxon>
        <taxon>Cerambycidae</taxon>
        <taxon>Cerambycinae</taxon>
        <taxon>Callichromatini</taxon>
        <taxon>Aromia</taxon>
    </lineage>
</organism>